<dbReference type="GO" id="GO:0005737">
    <property type="term" value="C:cytoplasm"/>
    <property type="evidence" value="ECO:0007669"/>
    <property type="project" value="TreeGrafter"/>
</dbReference>
<dbReference type="AlphaFoldDB" id="A0A166SAK6"/>
<comment type="similarity">
    <text evidence="1">Belongs to the peptidase C14B family.</text>
</comment>
<evidence type="ECO:0000259" key="4">
    <source>
        <dbReference type="Pfam" id="PF00656"/>
    </source>
</evidence>
<gene>
    <name evidence="5" type="ORF">FIBSPDRAFT_946869</name>
</gene>
<keyword evidence="6" id="KW-1185">Reference proteome</keyword>
<evidence type="ECO:0000256" key="1">
    <source>
        <dbReference type="ARBA" id="ARBA00009005"/>
    </source>
</evidence>
<dbReference type="Gene3D" id="3.40.50.1460">
    <property type="match status" value="1"/>
</dbReference>
<sequence length="698" mass="78107">MFHFFTFIRRTVKTYAEIFWYLQWETPSQVAEPPAEPCEVLPIASTTPLHALVIGINEYANISQLKGCVADADAVEAFLRDELKVPQNQITSLRDKKASRSAMIQAFRDLAIHPNIQINDPILIFYAGHGSELAAPPGWEAGGDDSMIQGLIPQDYNSSSRPLVHVIPDRTVGALINDLSRKKGNNITVIFDCCHSGSGTRKGEGSTRRTVKLPDNVPANLDQDLWKDSAARGDTMVPGLFYKGMDSHVLLAACGAKEIADEHGSPSRGLFTTALLKLLQEEGVDKLIYTDVLKRIDAIPNQNPQCEGTHSDRIFFDAKCPPARRLTYSVRCKDGEYKMDAGAAHGISVGAEYAVYANEKAVLADDPLGYLDVDDFHAVKVFETAMVLSSGCSSFVVGDSAVALQTKLGEKEDFPLYVPLHEDFLPVFKTLAKEMKAPGPNTAKIKLVEDRDQAMLEIVKEGGRLYFNILDKRITDHGVNRIHFPFDPEFDILRPVLRSAAHYYWHLNRNSSTDAYFQSKITVEFFELHESFTELDDAGDSILRPDENAENLFTGSAIEFTVKTDAPYGMKITNNTKWDLYPGVFYFDNSDLSIAPYYVMSSSGKFKADSPLKKDGGTFTIGYGSTATRPRYFGFRHGHDIDVGFLKMFFSTKWVDLTKIPQKTPFLYGRYDYEPVKAPPERWGTMLIPVVQHRRIRR</sequence>
<keyword evidence="3" id="KW-0645">Protease</keyword>
<name>A0A166SAK6_9AGAM</name>
<dbReference type="OrthoDB" id="3223806at2759"/>
<organism evidence="5 6">
    <name type="scientific">Athelia psychrophila</name>
    <dbReference type="NCBI Taxonomy" id="1759441"/>
    <lineage>
        <taxon>Eukaryota</taxon>
        <taxon>Fungi</taxon>
        <taxon>Dikarya</taxon>
        <taxon>Basidiomycota</taxon>
        <taxon>Agaricomycotina</taxon>
        <taxon>Agaricomycetes</taxon>
        <taxon>Agaricomycetidae</taxon>
        <taxon>Atheliales</taxon>
        <taxon>Atheliaceae</taxon>
        <taxon>Athelia</taxon>
    </lineage>
</organism>
<feature type="domain" description="Peptidase C14 caspase" evidence="4">
    <location>
        <begin position="50"/>
        <end position="307"/>
    </location>
</feature>
<reference evidence="5 6" key="1">
    <citation type="journal article" date="2016" name="Mol. Biol. Evol.">
        <title>Comparative Genomics of Early-Diverging Mushroom-Forming Fungi Provides Insights into the Origins of Lignocellulose Decay Capabilities.</title>
        <authorList>
            <person name="Nagy L.G."/>
            <person name="Riley R."/>
            <person name="Tritt A."/>
            <person name="Adam C."/>
            <person name="Daum C."/>
            <person name="Floudas D."/>
            <person name="Sun H."/>
            <person name="Yadav J.S."/>
            <person name="Pangilinan J."/>
            <person name="Larsson K.H."/>
            <person name="Matsuura K."/>
            <person name="Barry K."/>
            <person name="Labutti K."/>
            <person name="Kuo R."/>
            <person name="Ohm R.A."/>
            <person name="Bhattacharya S.S."/>
            <person name="Shirouzu T."/>
            <person name="Yoshinaga Y."/>
            <person name="Martin F.M."/>
            <person name="Grigoriev I.V."/>
            <person name="Hibbett D.S."/>
        </authorList>
    </citation>
    <scope>NUCLEOTIDE SEQUENCE [LARGE SCALE GENOMIC DNA]</scope>
    <source>
        <strain evidence="5 6">CBS 109695</strain>
    </source>
</reference>
<dbReference type="SUPFAM" id="SSF52129">
    <property type="entry name" value="Caspase-like"/>
    <property type="match status" value="1"/>
</dbReference>
<evidence type="ECO:0000256" key="2">
    <source>
        <dbReference type="ARBA" id="ARBA00022703"/>
    </source>
</evidence>
<evidence type="ECO:0000313" key="6">
    <source>
        <dbReference type="Proteomes" id="UP000076532"/>
    </source>
</evidence>
<keyword evidence="3" id="KW-0788">Thiol protease</keyword>
<dbReference type="Pfam" id="PF00656">
    <property type="entry name" value="Peptidase_C14"/>
    <property type="match status" value="1"/>
</dbReference>
<dbReference type="GO" id="GO:0004197">
    <property type="term" value="F:cysteine-type endopeptidase activity"/>
    <property type="evidence" value="ECO:0007669"/>
    <property type="project" value="InterPro"/>
</dbReference>
<proteinExistence type="inferred from homology"/>
<dbReference type="GO" id="GO:0006508">
    <property type="term" value="P:proteolysis"/>
    <property type="evidence" value="ECO:0007669"/>
    <property type="project" value="InterPro"/>
</dbReference>
<dbReference type="GO" id="GO:0006915">
    <property type="term" value="P:apoptotic process"/>
    <property type="evidence" value="ECO:0007669"/>
    <property type="project" value="UniProtKB-KW"/>
</dbReference>
<dbReference type="PANTHER" id="PTHR48104">
    <property type="entry name" value="METACASPASE-4"/>
    <property type="match status" value="1"/>
</dbReference>
<dbReference type="PANTHER" id="PTHR48104:SF30">
    <property type="entry name" value="METACASPASE-1"/>
    <property type="match status" value="1"/>
</dbReference>
<dbReference type="InterPro" id="IPR029030">
    <property type="entry name" value="Caspase-like_dom_sf"/>
</dbReference>
<accession>A0A166SAK6</accession>
<dbReference type="Proteomes" id="UP000076532">
    <property type="component" value="Unassembled WGS sequence"/>
</dbReference>
<dbReference type="EMBL" id="KV417499">
    <property type="protein sequence ID" value="KZP29222.1"/>
    <property type="molecule type" value="Genomic_DNA"/>
</dbReference>
<protein>
    <recommendedName>
        <fullName evidence="4">Peptidase C14 caspase domain-containing protein</fullName>
    </recommendedName>
</protein>
<evidence type="ECO:0000256" key="3">
    <source>
        <dbReference type="ARBA" id="ARBA00022807"/>
    </source>
</evidence>
<keyword evidence="3" id="KW-0378">Hydrolase</keyword>
<evidence type="ECO:0000313" key="5">
    <source>
        <dbReference type="EMBL" id="KZP29222.1"/>
    </source>
</evidence>
<dbReference type="InterPro" id="IPR011600">
    <property type="entry name" value="Pept_C14_caspase"/>
</dbReference>
<keyword evidence="2" id="KW-0053">Apoptosis</keyword>
<dbReference type="InterPro" id="IPR050452">
    <property type="entry name" value="Metacaspase"/>
</dbReference>